<reference evidence="2" key="1">
    <citation type="submission" date="2021-02" db="EMBL/GenBank/DDBJ databases">
        <authorList>
            <person name="Nowell W R."/>
        </authorList>
    </citation>
    <scope>NUCLEOTIDE SEQUENCE</scope>
</reference>
<name>A0A814TFW2_9BILA</name>
<feature type="domain" description="F-box" evidence="1">
    <location>
        <begin position="2"/>
        <end position="39"/>
    </location>
</feature>
<proteinExistence type="predicted"/>
<organism evidence="2 4">
    <name type="scientific">Didymodactylos carnosus</name>
    <dbReference type="NCBI Taxonomy" id="1234261"/>
    <lineage>
        <taxon>Eukaryota</taxon>
        <taxon>Metazoa</taxon>
        <taxon>Spiralia</taxon>
        <taxon>Gnathifera</taxon>
        <taxon>Rotifera</taxon>
        <taxon>Eurotatoria</taxon>
        <taxon>Bdelloidea</taxon>
        <taxon>Philodinida</taxon>
        <taxon>Philodinidae</taxon>
        <taxon>Didymodactylos</taxon>
    </lineage>
</organism>
<evidence type="ECO:0000313" key="3">
    <source>
        <dbReference type="EMBL" id="CAF3924403.1"/>
    </source>
</evidence>
<dbReference type="OrthoDB" id="10042269at2759"/>
<dbReference type="InterPro" id="IPR001810">
    <property type="entry name" value="F-box_dom"/>
</dbReference>
<sequence length="585" mass="68150">MTSLLEQLPNEIIIDILQYLDAYDLFQSFNDLNFRFNQLQSVLLLSVNISHSLSKRLFDYYCTNIIPKYLTQIVVLEMSDRYNRLTQFHKLFQVDMFKNVRSLILIDPIQYNLELIMKNLSKLNHIEHLQIEAYGPQKVDLSLCSNIMIKSIFSKTTTLKRVSLEFYSLILLHKTSIQTSNIEYLNINGCYIDEFVRLLKHLPKLKHVSANIDYRENADDLIDCEIYANIGQYVAHLTHIKIKVSFISFDEIERLLKNIPQLKKLTLSAMLIDYANGARWEKLITKSLPLLEQFSLDISDRVSSDIINIDNIIQSFSTPFWIIERQWFIIVDCTQLVDSEFLLYTIPRPKNNNFDMQLYQMQTGSTIPSTFKNVYAKIDRLDITLSNIHLPLIVRQFIDVKSLTLYSQLTSVDNTTTKIINDLSILVTFSNLNHLHLIDKCYPSKLLEVILTEASNIITLTVPYCVLLDMNLINDKICSNLTSVTVTMNNNDEHFNVKILERMSFIFENVLILSFELTNIDDLYLILPLTLRKMKKIGELSVCLKNGIFSECFQHWLKTYLNLNDLLSTMSIEYDNLFNNLLLTQ</sequence>
<dbReference type="Proteomes" id="UP000681722">
    <property type="component" value="Unassembled WGS sequence"/>
</dbReference>
<dbReference type="EMBL" id="CAJOBC010007197">
    <property type="protein sequence ID" value="CAF3924403.1"/>
    <property type="molecule type" value="Genomic_DNA"/>
</dbReference>
<gene>
    <name evidence="2" type="ORF">GPM918_LOCUS21671</name>
    <name evidence="3" type="ORF">SRO942_LOCUS21668</name>
</gene>
<dbReference type="AlphaFoldDB" id="A0A814TFW2"/>
<evidence type="ECO:0000313" key="4">
    <source>
        <dbReference type="Proteomes" id="UP000663829"/>
    </source>
</evidence>
<evidence type="ECO:0000259" key="1">
    <source>
        <dbReference type="PROSITE" id="PS50181"/>
    </source>
</evidence>
<dbReference type="PROSITE" id="PS50181">
    <property type="entry name" value="FBOX"/>
    <property type="match status" value="1"/>
</dbReference>
<comment type="caution">
    <text evidence="2">The sequence shown here is derived from an EMBL/GenBank/DDBJ whole genome shotgun (WGS) entry which is preliminary data.</text>
</comment>
<dbReference type="SUPFAM" id="SSF52047">
    <property type="entry name" value="RNI-like"/>
    <property type="match status" value="1"/>
</dbReference>
<keyword evidence="4" id="KW-1185">Reference proteome</keyword>
<dbReference type="EMBL" id="CAJNOQ010007197">
    <property type="protein sequence ID" value="CAF1160829.1"/>
    <property type="molecule type" value="Genomic_DNA"/>
</dbReference>
<accession>A0A814TFW2</accession>
<protein>
    <recommendedName>
        <fullName evidence="1">F-box domain-containing protein</fullName>
    </recommendedName>
</protein>
<dbReference type="InterPro" id="IPR032675">
    <property type="entry name" value="LRR_dom_sf"/>
</dbReference>
<dbReference type="Gene3D" id="3.80.10.10">
    <property type="entry name" value="Ribonuclease Inhibitor"/>
    <property type="match status" value="1"/>
</dbReference>
<dbReference type="Proteomes" id="UP000663829">
    <property type="component" value="Unassembled WGS sequence"/>
</dbReference>
<evidence type="ECO:0000313" key="2">
    <source>
        <dbReference type="EMBL" id="CAF1160829.1"/>
    </source>
</evidence>